<dbReference type="Gene3D" id="3.40.630.40">
    <property type="entry name" value="Zn-dependent exopeptidases"/>
    <property type="match status" value="1"/>
</dbReference>
<reference evidence="6 7" key="1">
    <citation type="journal article" date="2007" name="Proc. Natl. Acad. Sci. U.S.A.">
        <title>The genome of Syntrophus aciditrophicus: life at the thermodynamic limit of microbial growth.</title>
        <authorList>
            <person name="McInerney M.J."/>
            <person name="Rohlin L."/>
            <person name="Mouttaki H."/>
            <person name="Kim U."/>
            <person name="Krupp R.S."/>
            <person name="Rios-Hernandez L."/>
            <person name="Sieber J."/>
            <person name="Struchtemeyer C.G."/>
            <person name="Bhattacharyya A."/>
            <person name="Campbell J.W."/>
            <person name="Gunsalus R.P."/>
        </authorList>
    </citation>
    <scope>NUCLEOTIDE SEQUENCE [LARGE SCALE GENOMIC DNA]</scope>
    <source>
        <strain evidence="6 7">SB</strain>
    </source>
</reference>
<keyword evidence="3 6" id="KW-0378">Hydrolase</keyword>
<evidence type="ECO:0000313" key="7">
    <source>
        <dbReference type="Proteomes" id="UP000001933"/>
    </source>
</evidence>
<comment type="catalytic activity">
    <reaction evidence="1">
        <text>Hydrolyzes the link between N-acetylmuramoyl residues and L-amino acid residues in certain cell-wall glycopeptides.</text>
        <dbReference type="EC" id="3.5.1.28"/>
    </reaction>
</comment>
<dbReference type="PROSITE" id="PS51782">
    <property type="entry name" value="LYSM"/>
    <property type="match status" value="4"/>
</dbReference>
<protein>
    <recommendedName>
        <fullName evidence="2">N-acetylmuramoyl-L-alanine amidase</fullName>
        <ecNumber evidence="2">3.5.1.28</ecNumber>
    </recommendedName>
</protein>
<dbReference type="KEGG" id="sat:SYN_02145"/>
<gene>
    <name evidence="6" type="ORF">SYN_02145</name>
</gene>
<dbReference type="GO" id="GO:0009253">
    <property type="term" value="P:peptidoglycan catabolic process"/>
    <property type="evidence" value="ECO:0007669"/>
    <property type="project" value="InterPro"/>
</dbReference>
<dbReference type="InterPro" id="IPR036779">
    <property type="entry name" value="LysM_dom_sf"/>
</dbReference>
<dbReference type="STRING" id="56780.SYN_02145"/>
<accession>Q2LSA5</accession>
<dbReference type="Pfam" id="PF01476">
    <property type="entry name" value="LysM"/>
    <property type="match status" value="4"/>
</dbReference>
<sequence length="725" mass="80515">MIGGVMTSPVKIFTTHKLMVLMVWLGLICIFCLPSNSLAANRILNIRHWVAPDHTRIVIDTREAARYQVVKEGQVLSLYFRNCDMQESIPNAMLLKKRGIEKILHEPVGSRRYKVDFFLDEKVETTVFNLKKVEDKPYRIVIDIKFPDVEKKEVEERAQARVQQRHRIIVIDPGHGGDDPGAVGNGGTYEKDVVLEISRKLKAFLNQQQGYRAFLTREGDYYVPFKKRMQIAREYGAAMFISVHADAAPNREARGSSVYCLSLGGASSVAARIIASKENLADLIGGSPNGESSEASDPIILNMCQTNTLNLSRNFGTVLLDSLGGVGHVKFRAVQEADFRVLKLPEIPSVLVETAYISNSEEEELLKDYAFQLRIAEAMGKAICNFEPSIPLTPSITPAVLVRNERDTKKAEPFQSPLAPVSKKVSLHESKDENPPTILFHKVKRGETLQKIALRYDIPLADLARLNTIRIQDPLLAGKKLKIAKLANAETSENERTAANRNPVSPRIPEKEKDRPSFHKVRRGETLDAIARQYGTSLANLLKINGMTMKDPLFAGAAIKVKGDETVNRGGEDGAGNITRRIAKNSQAVRSSSRVASVSSYEVKKGDSLDSIAREHNTTLSALMELNSMKRTDKLLAGTKIRLPESASSKELKETKTLSSVARPVAGKKKGELITYKVKRGDTLDTIARKYKTRIDVLLSLNNMKLTDPLYANQPLKLPGDSSFF</sequence>
<dbReference type="PANTHER" id="PTHR30404">
    <property type="entry name" value="N-ACETYLMURAMOYL-L-ALANINE AMIDASE"/>
    <property type="match status" value="1"/>
</dbReference>
<dbReference type="EMBL" id="CP000252">
    <property type="protein sequence ID" value="ABC76965.1"/>
    <property type="molecule type" value="Genomic_DNA"/>
</dbReference>
<dbReference type="CDD" id="cd02696">
    <property type="entry name" value="MurNAc-LAA"/>
    <property type="match status" value="1"/>
</dbReference>
<dbReference type="eggNOG" id="COG1388">
    <property type="taxonomic scope" value="Bacteria"/>
</dbReference>
<dbReference type="HOGENOM" id="CLU_014322_2_3_7"/>
<dbReference type="AlphaFoldDB" id="Q2LSA5"/>
<feature type="domain" description="LysM" evidence="5">
    <location>
        <begin position="599"/>
        <end position="643"/>
    </location>
</feature>
<evidence type="ECO:0000256" key="3">
    <source>
        <dbReference type="ARBA" id="ARBA00022801"/>
    </source>
</evidence>
<feature type="domain" description="LysM" evidence="5">
    <location>
        <begin position="439"/>
        <end position="483"/>
    </location>
</feature>
<evidence type="ECO:0000256" key="1">
    <source>
        <dbReference type="ARBA" id="ARBA00001561"/>
    </source>
</evidence>
<dbReference type="Gene3D" id="2.60.40.3500">
    <property type="match status" value="1"/>
</dbReference>
<feature type="region of interest" description="Disordered" evidence="4">
    <location>
        <begin position="489"/>
        <end position="519"/>
    </location>
</feature>
<feature type="domain" description="LysM" evidence="5">
    <location>
        <begin position="517"/>
        <end position="561"/>
    </location>
</feature>
<evidence type="ECO:0000259" key="5">
    <source>
        <dbReference type="PROSITE" id="PS51782"/>
    </source>
</evidence>
<dbReference type="InterPro" id="IPR018392">
    <property type="entry name" value="LysM"/>
</dbReference>
<organism evidence="6 7">
    <name type="scientific">Syntrophus aciditrophicus (strain SB)</name>
    <dbReference type="NCBI Taxonomy" id="56780"/>
    <lineage>
        <taxon>Bacteria</taxon>
        <taxon>Pseudomonadati</taxon>
        <taxon>Thermodesulfobacteriota</taxon>
        <taxon>Syntrophia</taxon>
        <taxon>Syntrophales</taxon>
        <taxon>Syntrophaceae</taxon>
        <taxon>Syntrophus</taxon>
    </lineage>
</organism>
<dbReference type="SUPFAM" id="SSF53187">
    <property type="entry name" value="Zn-dependent exopeptidases"/>
    <property type="match status" value="1"/>
</dbReference>
<dbReference type="GO" id="GO:0008745">
    <property type="term" value="F:N-acetylmuramoyl-L-alanine amidase activity"/>
    <property type="evidence" value="ECO:0007669"/>
    <property type="project" value="UniProtKB-EC"/>
</dbReference>
<dbReference type="SUPFAM" id="SSF54106">
    <property type="entry name" value="LysM domain"/>
    <property type="match status" value="4"/>
</dbReference>
<dbReference type="CDD" id="cd00118">
    <property type="entry name" value="LysM"/>
    <property type="match status" value="4"/>
</dbReference>
<dbReference type="PANTHER" id="PTHR30404:SF0">
    <property type="entry name" value="N-ACETYLMURAMOYL-L-ALANINE AMIDASE AMIC"/>
    <property type="match status" value="1"/>
</dbReference>
<dbReference type="Proteomes" id="UP000001933">
    <property type="component" value="Chromosome"/>
</dbReference>
<dbReference type="InterPro" id="IPR002508">
    <property type="entry name" value="MurNAc-LAA_cat"/>
</dbReference>
<dbReference type="eggNOG" id="COG0860">
    <property type="taxonomic scope" value="Bacteria"/>
</dbReference>
<feature type="compositionally biased region" description="Basic and acidic residues" evidence="4">
    <location>
        <begin position="508"/>
        <end position="517"/>
    </location>
</feature>
<dbReference type="InParanoid" id="Q2LSA5"/>
<proteinExistence type="predicted"/>
<dbReference type="Pfam" id="PF01520">
    <property type="entry name" value="Amidase_3"/>
    <property type="match status" value="1"/>
</dbReference>
<dbReference type="SMART" id="SM00257">
    <property type="entry name" value="LysM"/>
    <property type="match status" value="4"/>
</dbReference>
<dbReference type="SMART" id="SM00646">
    <property type="entry name" value="Ami_3"/>
    <property type="match status" value="1"/>
</dbReference>
<dbReference type="InterPro" id="IPR050695">
    <property type="entry name" value="N-acetylmuramoyl_amidase_3"/>
</dbReference>
<name>Q2LSA5_SYNAS</name>
<dbReference type="Gene3D" id="3.10.350.10">
    <property type="entry name" value="LysM domain"/>
    <property type="match status" value="4"/>
</dbReference>
<evidence type="ECO:0000313" key="6">
    <source>
        <dbReference type="EMBL" id="ABC76965.1"/>
    </source>
</evidence>
<dbReference type="EC" id="3.5.1.28" evidence="2"/>
<dbReference type="GO" id="GO:0030288">
    <property type="term" value="C:outer membrane-bounded periplasmic space"/>
    <property type="evidence" value="ECO:0007669"/>
    <property type="project" value="TreeGrafter"/>
</dbReference>
<keyword evidence="7" id="KW-1185">Reference proteome</keyword>
<feature type="domain" description="LysM" evidence="5">
    <location>
        <begin position="674"/>
        <end position="718"/>
    </location>
</feature>
<evidence type="ECO:0000256" key="4">
    <source>
        <dbReference type="SAM" id="MobiDB-lite"/>
    </source>
</evidence>
<evidence type="ECO:0000256" key="2">
    <source>
        <dbReference type="ARBA" id="ARBA00011901"/>
    </source>
</evidence>